<keyword evidence="5" id="KW-1185">Reference proteome</keyword>
<dbReference type="HOGENOM" id="CLU_058440_1_0_1"/>
<dbReference type="OrthoDB" id="29460at2759"/>
<dbReference type="AlphaFoldDB" id="E0VA23"/>
<feature type="transmembrane region" description="Helical" evidence="2">
    <location>
        <begin position="117"/>
        <end position="142"/>
    </location>
</feature>
<dbReference type="EMBL" id="AAZO01000309">
    <property type="status" value="NOT_ANNOTATED_CDS"/>
    <property type="molecule type" value="Genomic_DNA"/>
</dbReference>
<dbReference type="eggNOG" id="ENOG502S657">
    <property type="taxonomic scope" value="Eukaryota"/>
</dbReference>
<evidence type="ECO:0000313" key="5">
    <source>
        <dbReference type="Proteomes" id="UP000009046"/>
    </source>
</evidence>
<dbReference type="CTD" id="8238848"/>
<dbReference type="KEGG" id="phu:Phum_PHUM025740"/>
<keyword evidence="2" id="KW-0472">Membrane</keyword>
<dbReference type="RefSeq" id="XP_002422967.1">
    <property type="nucleotide sequence ID" value="XM_002422922.1"/>
</dbReference>
<dbReference type="VEuPathDB" id="VectorBase:PHUM025740"/>
<dbReference type="GeneID" id="8238848"/>
<reference evidence="3" key="2">
    <citation type="submission" date="2007-04" db="EMBL/GenBank/DDBJ databases">
        <title>The genome of the human body louse.</title>
        <authorList>
            <consortium name="The Human Body Louse Genome Consortium"/>
            <person name="Kirkness E."/>
            <person name="Walenz B."/>
            <person name="Hass B."/>
            <person name="Bruggner R."/>
            <person name="Strausberg R."/>
        </authorList>
    </citation>
    <scope>NUCLEOTIDE SEQUENCE</scope>
    <source>
        <strain evidence="3">USDA</strain>
    </source>
</reference>
<dbReference type="EnsemblMetazoa" id="PHUM025740-RA">
    <property type="protein sequence ID" value="PHUM025740-PA"/>
    <property type="gene ID" value="PHUM025740"/>
</dbReference>
<keyword evidence="2" id="KW-1133">Transmembrane helix</keyword>
<accession>E0VA23</accession>
<gene>
    <name evidence="4" type="primary">8238848</name>
    <name evidence="3" type="ORF">Phum_PHUM025740</name>
</gene>
<protein>
    <recommendedName>
        <fullName evidence="6">Cation-dependent mannose-6-phosphate receptor</fullName>
    </recommendedName>
</protein>
<dbReference type="Pfam" id="PF02157">
    <property type="entry name" value="Man-6-P_recep"/>
    <property type="match status" value="1"/>
</dbReference>
<evidence type="ECO:0000256" key="1">
    <source>
        <dbReference type="ARBA" id="ARBA00023180"/>
    </source>
</evidence>
<organism>
    <name type="scientific">Pediculus humanus subsp. corporis</name>
    <name type="common">Body louse</name>
    <dbReference type="NCBI Taxonomy" id="121224"/>
    <lineage>
        <taxon>Eukaryota</taxon>
        <taxon>Metazoa</taxon>
        <taxon>Ecdysozoa</taxon>
        <taxon>Arthropoda</taxon>
        <taxon>Hexapoda</taxon>
        <taxon>Insecta</taxon>
        <taxon>Pterygota</taxon>
        <taxon>Neoptera</taxon>
        <taxon>Paraneoptera</taxon>
        <taxon>Psocodea</taxon>
        <taxon>Troctomorpha</taxon>
        <taxon>Phthiraptera</taxon>
        <taxon>Anoplura</taxon>
        <taxon>Pediculidae</taxon>
        <taxon>Pediculus</taxon>
    </lineage>
</organism>
<keyword evidence="2" id="KW-0812">Transmembrane</keyword>
<dbReference type="Proteomes" id="UP000009046">
    <property type="component" value="Unassembled WGS sequence"/>
</dbReference>
<dbReference type="EMBL" id="DS235004">
    <property type="protein sequence ID" value="EEB10229.1"/>
    <property type="molecule type" value="Genomic_DNA"/>
</dbReference>
<evidence type="ECO:0000256" key="2">
    <source>
        <dbReference type="SAM" id="Phobius"/>
    </source>
</evidence>
<evidence type="ECO:0000313" key="3">
    <source>
        <dbReference type="EMBL" id="EEB10229.1"/>
    </source>
</evidence>
<reference evidence="4" key="3">
    <citation type="submission" date="2021-02" db="UniProtKB">
        <authorList>
            <consortium name="EnsemblMetazoa"/>
        </authorList>
    </citation>
    <scope>IDENTIFICATION</scope>
    <source>
        <strain evidence="4">USDA</strain>
    </source>
</reference>
<name>E0VA23_PEDHC</name>
<dbReference type="InParanoid" id="E0VA23"/>
<evidence type="ECO:0008006" key="6">
    <source>
        <dbReference type="Google" id="ProtNLM"/>
    </source>
</evidence>
<sequence length="185" mass="21087">MDLVSVQITMVIPLTVSTSSYLYIYYPCQDYPLIYKGGKNECTDKFGLCYFLPYNQTVNPINYNDVIQNKTIVVILHCDEKIHDYKLTVVNNSNDKHVLNLSTKYACIETAKHMSGFGVFMLILVIVAIIYFVGGILILKFLRGATGIEMIPNHEFWCGLPHSIRNCFNYVKSCGKEKPDTYDSI</sequence>
<dbReference type="InterPro" id="IPR028927">
    <property type="entry name" value="Man-6-P_rcpt"/>
</dbReference>
<evidence type="ECO:0000313" key="4">
    <source>
        <dbReference type="EnsemblMetazoa" id="PHUM025740-PA"/>
    </source>
</evidence>
<keyword evidence="1" id="KW-0325">Glycoprotein</keyword>
<dbReference type="GO" id="GO:0000139">
    <property type="term" value="C:Golgi membrane"/>
    <property type="evidence" value="ECO:0007669"/>
    <property type="project" value="UniProtKB-SubCell"/>
</dbReference>
<reference evidence="3" key="1">
    <citation type="submission" date="2007-04" db="EMBL/GenBank/DDBJ databases">
        <title>Annotation of Pediculus humanus corporis strain USDA.</title>
        <authorList>
            <person name="Kirkness E."/>
            <person name="Hannick L."/>
            <person name="Hass B."/>
            <person name="Bruggner R."/>
            <person name="Lawson D."/>
            <person name="Bidwell S."/>
            <person name="Joardar V."/>
            <person name="Caler E."/>
            <person name="Walenz B."/>
            <person name="Inman J."/>
            <person name="Schobel S."/>
            <person name="Galinsky K."/>
            <person name="Amedeo P."/>
            <person name="Strausberg R."/>
        </authorList>
    </citation>
    <scope>NUCLEOTIDE SEQUENCE</scope>
    <source>
        <strain evidence="3">USDA</strain>
    </source>
</reference>
<dbReference type="PANTHER" id="PTHR15071">
    <property type="entry name" value="MANNOSE-6-PHOSPHATE RECEPTOR FAMILY MEMBER"/>
    <property type="match status" value="1"/>
</dbReference>
<proteinExistence type="predicted"/>
<dbReference type="PANTHER" id="PTHR15071:SF0">
    <property type="entry name" value="MANNOSE 6-PHOSPHATE RECEPTOR-LIKE PROTEIN 1"/>
    <property type="match status" value="1"/>
</dbReference>